<gene>
    <name evidence="2" type="ORF">ERS852569_00251</name>
</gene>
<evidence type="ECO:0000313" key="3">
    <source>
        <dbReference type="Proteomes" id="UP000095762"/>
    </source>
</evidence>
<dbReference type="RefSeq" id="WP_055059285.1">
    <property type="nucleotide sequence ID" value="NZ_CZBP01000002.1"/>
</dbReference>
<keyword evidence="1" id="KW-0812">Transmembrane</keyword>
<organism evidence="2 3">
    <name type="scientific">Blautia obeum</name>
    <dbReference type="NCBI Taxonomy" id="40520"/>
    <lineage>
        <taxon>Bacteria</taxon>
        <taxon>Bacillati</taxon>
        <taxon>Bacillota</taxon>
        <taxon>Clostridia</taxon>
        <taxon>Lachnospirales</taxon>
        <taxon>Lachnospiraceae</taxon>
        <taxon>Blautia</taxon>
    </lineage>
</organism>
<name>A0A174Q057_9FIRM</name>
<protein>
    <submittedName>
        <fullName evidence="2">Uncharacterized protein</fullName>
    </submittedName>
</protein>
<dbReference type="Proteomes" id="UP000095762">
    <property type="component" value="Unassembled WGS sequence"/>
</dbReference>
<accession>A0A174Q057</accession>
<evidence type="ECO:0000313" key="2">
    <source>
        <dbReference type="EMBL" id="CUP64308.1"/>
    </source>
</evidence>
<keyword evidence="1" id="KW-1133">Transmembrane helix</keyword>
<evidence type="ECO:0000256" key="1">
    <source>
        <dbReference type="SAM" id="Phobius"/>
    </source>
</evidence>
<reference evidence="2 3" key="1">
    <citation type="submission" date="2015-09" db="EMBL/GenBank/DDBJ databases">
        <authorList>
            <consortium name="Pathogen Informatics"/>
        </authorList>
    </citation>
    <scope>NUCLEOTIDE SEQUENCE [LARGE SCALE GENOMIC DNA]</scope>
    <source>
        <strain evidence="2 3">2789STDY5834957</strain>
    </source>
</reference>
<keyword evidence="1" id="KW-0472">Membrane</keyword>
<proteinExistence type="predicted"/>
<dbReference type="EMBL" id="CZBP01000002">
    <property type="protein sequence ID" value="CUP64308.1"/>
    <property type="molecule type" value="Genomic_DNA"/>
</dbReference>
<feature type="transmembrane region" description="Helical" evidence="1">
    <location>
        <begin position="85"/>
        <end position="114"/>
    </location>
</feature>
<dbReference type="AlphaFoldDB" id="A0A174Q057"/>
<sequence>MEALETQTQATQEKENAVTKQNMKYTMSSSRGIYLSWLTGRIYSTILADHEKLTIDIKPVKKNMIPVIYYEDITAILMNYKIPGYYIFFICLAVISCFSNPGMIIFVFLFIWAGSNRKITICLRSGNKAIVYARRKKIATAFVEDIKERAKI</sequence>